<protein>
    <submittedName>
        <fullName evidence="1">Uncharacterized protein</fullName>
    </submittedName>
</protein>
<reference evidence="1" key="1">
    <citation type="submission" date="2021-01" db="EMBL/GenBank/DDBJ databases">
        <authorList>
            <consortium name="Genoscope - CEA"/>
            <person name="William W."/>
        </authorList>
    </citation>
    <scope>NUCLEOTIDE SEQUENCE</scope>
</reference>
<dbReference type="Proteomes" id="UP000683925">
    <property type="component" value="Unassembled WGS sequence"/>
</dbReference>
<organism evidence="1 2">
    <name type="scientific">Paramecium octaurelia</name>
    <dbReference type="NCBI Taxonomy" id="43137"/>
    <lineage>
        <taxon>Eukaryota</taxon>
        <taxon>Sar</taxon>
        <taxon>Alveolata</taxon>
        <taxon>Ciliophora</taxon>
        <taxon>Intramacronucleata</taxon>
        <taxon>Oligohymenophorea</taxon>
        <taxon>Peniculida</taxon>
        <taxon>Parameciidae</taxon>
        <taxon>Paramecium</taxon>
    </lineage>
</organism>
<accession>A0A8S1V350</accession>
<dbReference type="PANTHER" id="PTHR33706:SF1">
    <property type="entry name" value="TPR REPEAT PROTEIN"/>
    <property type="match status" value="1"/>
</dbReference>
<evidence type="ECO:0000313" key="1">
    <source>
        <dbReference type="EMBL" id="CAD8171810.1"/>
    </source>
</evidence>
<name>A0A8S1V350_PAROT</name>
<keyword evidence="2" id="KW-1185">Reference proteome</keyword>
<comment type="caution">
    <text evidence="1">The sequence shown here is derived from an EMBL/GenBank/DDBJ whole genome shotgun (WGS) entry which is preliminary data.</text>
</comment>
<dbReference type="PANTHER" id="PTHR33706">
    <property type="entry name" value="MORN VARIANT REPEAT PROTEIN"/>
    <property type="match status" value="1"/>
</dbReference>
<dbReference type="AlphaFoldDB" id="A0A8S1V350"/>
<dbReference type="EMBL" id="CAJJDP010000058">
    <property type="protein sequence ID" value="CAD8171810.1"/>
    <property type="molecule type" value="Genomic_DNA"/>
</dbReference>
<sequence length="201" mass="23536">MKTFRKNPSKIINNSVLINKKNRISKVFKKIQLQIQKKKKIWQVGTIEKKNRMCNDTTGKLINIQFGITFKNDNRIEYIKDGAIIRSDSIKEISKKPKVMTNMDQIMNLNWVGQYGQNNLKIGKWTIKWEGKILQDVGGEYSVDEKKQGKWKEIIKNYWSKAQVYKVGEYQNGLRTGKWKYIYGENVIGGGVFHKKDNENN</sequence>
<evidence type="ECO:0000313" key="2">
    <source>
        <dbReference type="Proteomes" id="UP000683925"/>
    </source>
</evidence>
<gene>
    <name evidence="1" type="ORF">POCTA_138.1.T0590037</name>
</gene>
<proteinExistence type="predicted"/>